<accession>A0ACB8R5A2</accession>
<name>A0ACB8R5A2_9AGAM</name>
<sequence length="750" mass="80294">MSTEQQPTSAKQPPQRPSLQNPSAITAVGETAHPEQESMAVDAPALAPPPTFAATGPALPGESAPPTFGVAPMVRLPNVGDPHWIFDGDKWVILHSHGCLTCDSYMRHLRDDHPSWERAADSHVRAQRQLFENGVDRGLGYADETIENIRADANRAYGKLEDKLQASGKELEQARKTEKRLRTERDQEREKNTALSTQLEELQRKLQNLVTVHDELKAKDAARRGPVDYSDEDEDDDTAAWKEAAVQSARLASKGSAPPAKKRKRGAPASNAVASSSAVPLPAPPADMHPPPPTSSGRQAATGSSRRGPPVTGWATFSPRSNADAKDLIEAVKADLSAWSRIKTLMTLIGTKRAGERTHWERLVVTHWPEVKQRKPTGAGGEGESTQPAATATPAASSSSAAAPPAAPTTTTKGKGKAKAHAPSPEPMDASGPATKTKGKGKAKARAPTSPEPMDVSGDTETAEPVQEHGSAGAGAPTVFNTTSEWVRHVYAHPDQRPLGVALHERPLELAGSPVIPALEQHLAVRRAGPVGRGEFNRQQRGIFVRLAEEMFSVRGMYEAVLSTTDYKFSQTNIHPVPIPYEGDVRNLTYTTIALHFARCGYRPRGATLPIMENYAVARRNEQLSRPVNSELDWPTEPTVRSLVAEYRVQRPSNQGMYLNVHSNRTLDRRPPLVPTTGGPAPSSSSAPRAQSSTAAVTASGPVSNDDDHPGDNGSTSAATASGEPVAAVDNDATMLDPHAVPLPGEGEEL</sequence>
<comment type="caution">
    <text evidence="1">The sequence shown here is derived from an EMBL/GenBank/DDBJ whole genome shotgun (WGS) entry which is preliminary data.</text>
</comment>
<reference evidence="1" key="2">
    <citation type="journal article" date="2022" name="New Phytol.">
        <title>Evolutionary transition to the ectomycorrhizal habit in the genomes of a hyperdiverse lineage of mushroom-forming fungi.</title>
        <authorList>
            <person name="Looney B."/>
            <person name="Miyauchi S."/>
            <person name="Morin E."/>
            <person name="Drula E."/>
            <person name="Courty P.E."/>
            <person name="Kohler A."/>
            <person name="Kuo A."/>
            <person name="LaButti K."/>
            <person name="Pangilinan J."/>
            <person name="Lipzen A."/>
            <person name="Riley R."/>
            <person name="Andreopoulos W."/>
            <person name="He G."/>
            <person name="Johnson J."/>
            <person name="Nolan M."/>
            <person name="Tritt A."/>
            <person name="Barry K.W."/>
            <person name="Grigoriev I.V."/>
            <person name="Nagy L.G."/>
            <person name="Hibbett D."/>
            <person name="Henrissat B."/>
            <person name="Matheny P.B."/>
            <person name="Labbe J."/>
            <person name="Martin F.M."/>
        </authorList>
    </citation>
    <scope>NUCLEOTIDE SEQUENCE</scope>
    <source>
        <strain evidence="1">FP105234-sp</strain>
    </source>
</reference>
<proteinExistence type="predicted"/>
<organism evidence="1 2">
    <name type="scientific">Auriscalpium vulgare</name>
    <dbReference type="NCBI Taxonomy" id="40419"/>
    <lineage>
        <taxon>Eukaryota</taxon>
        <taxon>Fungi</taxon>
        <taxon>Dikarya</taxon>
        <taxon>Basidiomycota</taxon>
        <taxon>Agaricomycotina</taxon>
        <taxon>Agaricomycetes</taxon>
        <taxon>Russulales</taxon>
        <taxon>Auriscalpiaceae</taxon>
        <taxon>Auriscalpium</taxon>
    </lineage>
</organism>
<dbReference type="Proteomes" id="UP000814033">
    <property type="component" value="Unassembled WGS sequence"/>
</dbReference>
<evidence type="ECO:0000313" key="2">
    <source>
        <dbReference type="Proteomes" id="UP000814033"/>
    </source>
</evidence>
<reference evidence="1" key="1">
    <citation type="submission" date="2021-02" db="EMBL/GenBank/DDBJ databases">
        <authorList>
            <consortium name="DOE Joint Genome Institute"/>
            <person name="Ahrendt S."/>
            <person name="Looney B.P."/>
            <person name="Miyauchi S."/>
            <person name="Morin E."/>
            <person name="Drula E."/>
            <person name="Courty P.E."/>
            <person name="Chicoki N."/>
            <person name="Fauchery L."/>
            <person name="Kohler A."/>
            <person name="Kuo A."/>
            <person name="Labutti K."/>
            <person name="Pangilinan J."/>
            <person name="Lipzen A."/>
            <person name="Riley R."/>
            <person name="Andreopoulos W."/>
            <person name="He G."/>
            <person name="Johnson J."/>
            <person name="Barry K.W."/>
            <person name="Grigoriev I.V."/>
            <person name="Nagy L."/>
            <person name="Hibbett D."/>
            <person name="Henrissat B."/>
            <person name="Matheny P.B."/>
            <person name="Labbe J."/>
            <person name="Martin F."/>
        </authorList>
    </citation>
    <scope>NUCLEOTIDE SEQUENCE</scope>
    <source>
        <strain evidence="1">FP105234-sp</strain>
    </source>
</reference>
<evidence type="ECO:0000313" key="1">
    <source>
        <dbReference type="EMBL" id="KAI0039067.1"/>
    </source>
</evidence>
<dbReference type="EMBL" id="MU276362">
    <property type="protein sequence ID" value="KAI0039067.1"/>
    <property type="molecule type" value="Genomic_DNA"/>
</dbReference>
<protein>
    <submittedName>
        <fullName evidence="1">Uncharacterized protein</fullName>
    </submittedName>
</protein>
<gene>
    <name evidence="1" type="ORF">FA95DRAFT_1577842</name>
</gene>
<keyword evidence="2" id="KW-1185">Reference proteome</keyword>